<dbReference type="GO" id="GO:0009378">
    <property type="term" value="F:four-way junction helicase activity"/>
    <property type="evidence" value="ECO:0007669"/>
    <property type="project" value="TreeGrafter"/>
</dbReference>
<sequence>MSPPEDMDFGADADPDAWRLEMESGALGDDEAHDTPVAPEQTTRWPAGHLAGRAPLEVLSSVFGYESFRLVQAAAIERVMAGGDALVLMPTGGGKSLCYQIPALCRPGMAIVVSPLIALMDDQVAALRQLGIAAAALHSELGYDEADAVGYALDRGRLDLLYISPERLLSPGMLPRLAKLDLALVAIDEAHCVSAWGHEFRPEYRALVSLGDMLPGVPRIALTATADPRTRTDILAALGLADAEVFATSFHRPNLFVSAQPKGSELGQLTAWLEARRGQAGILYCGSRAKTERIATALAGRGVPAVAFHAGLTPEQKRSALRRFRSGEEMVIVATIAFGMGIDRPDVRFVVHLDMPDSPEGYYQQIGRAGRDGEPADTLLLHGGEDISRARFWLEQSGAPEQQKRVSAQRLESMIALTETTACRTRALLACFGETLAVDCGHCDNCTRPVATFDGTEAARKVLSAIYRTGQRFGALHIVSVLRGEDSEMVRRHGHDRLALFGIGRDQAKGFWRSVIRQLIARDALRTGGEYATLSLHEPVARPILRGEAPVLLREDPVVATDKAARSSRPVAEPTLLDPGAQSLFDRLRAWRMEQAKAQSVPPYVIFNDATLREIAAERPADRARLAEIRGVGASKLERYGAEVLEIVTQSNVS</sequence>
<evidence type="ECO:0000256" key="8">
    <source>
        <dbReference type="ARBA" id="ARBA00022806"/>
    </source>
</evidence>
<evidence type="ECO:0000256" key="15">
    <source>
        <dbReference type="ARBA" id="ARBA00034617"/>
    </source>
</evidence>
<dbReference type="InterPro" id="IPR010997">
    <property type="entry name" value="HRDC-like_sf"/>
</dbReference>
<keyword evidence="14" id="KW-0413">Isomerase</keyword>
<dbReference type="PROSITE" id="PS50967">
    <property type="entry name" value="HRDC"/>
    <property type="match status" value="1"/>
</dbReference>
<evidence type="ECO:0000256" key="13">
    <source>
        <dbReference type="ARBA" id="ARBA00023204"/>
    </source>
</evidence>
<feature type="domain" description="Helicase ATP-binding" evidence="18">
    <location>
        <begin position="76"/>
        <end position="244"/>
    </location>
</feature>
<dbReference type="GO" id="GO:0005524">
    <property type="term" value="F:ATP binding"/>
    <property type="evidence" value="ECO:0007669"/>
    <property type="project" value="UniProtKB-KW"/>
</dbReference>
<evidence type="ECO:0000256" key="1">
    <source>
        <dbReference type="ARBA" id="ARBA00001946"/>
    </source>
</evidence>
<dbReference type="SMART" id="SM00956">
    <property type="entry name" value="RQC"/>
    <property type="match status" value="1"/>
</dbReference>
<evidence type="ECO:0000259" key="19">
    <source>
        <dbReference type="PROSITE" id="PS51194"/>
    </source>
</evidence>
<dbReference type="GO" id="GO:0030894">
    <property type="term" value="C:replisome"/>
    <property type="evidence" value="ECO:0007669"/>
    <property type="project" value="TreeGrafter"/>
</dbReference>
<evidence type="ECO:0000256" key="3">
    <source>
        <dbReference type="ARBA" id="ARBA00005446"/>
    </source>
</evidence>
<dbReference type="GO" id="GO:0003677">
    <property type="term" value="F:DNA binding"/>
    <property type="evidence" value="ECO:0007669"/>
    <property type="project" value="UniProtKB-KW"/>
</dbReference>
<keyword evidence="11" id="KW-0238">DNA-binding</keyword>
<dbReference type="InterPro" id="IPR027417">
    <property type="entry name" value="P-loop_NTPase"/>
</dbReference>
<dbReference type="Gene3D" id="1.10.150.80">
    <property type="entry name" value="HRDC domain"/>
    <property type="match status" value="1"/>
</dbReference>
<comment type="similarity">
    <text evidence="3">Belongs to the helicase family. RecQ subfamily.</text>
</comment>
<dbReference type="InterPro" id="IPR001650">
    <property type="entry name" value="Helicase_C-like"/>
</dbReference>
<keyword evidence="7 20" id="KW-0378">Hydrolase</keyword>
<dbReference type="GO" id="GO:0006260">
    <property type="term" value="P:DNA replication"/>
    <property type="evidence" value="ECO:0007669"/>
    <property type="project" value="InterPro"/>
</dbReference>
<dbReference type="InterPro" id="IPR002121">
    <property type="entry name" value="HRDC_dom"/>
</dbReference>
<dbReference type="PROSITE" id="PS51192">
    <property type="entry name" value="HELICASE_ATP_BIND_1"/>
    <property type="match status" value="1"/>
</dbReference>
<dbReference type="InterPro" id="IPR032284">
    <property type="entry name" value="RecQ_Zn-bd"/>
</dbReference>
<evidence type="ECO:0000313" key="20">
    <source>
        <dbReference type="EMBL" id="MBB3174189.1"/>
    </source>
</evidence>
<protein>
    <recommendedName>
        <fullName evidence="16">DNA helicase RecQ</fullName>
        <ecNumber evidence="16">5.6.2.4</ecNumber>
    </recommendedName>
</protein>
<comment type="cofactor">
    <cofactor evidence="2">
        <name>Zn(2+)</name>
        <dbReference type="ChEBI" id="CHEBI:29105"/>
    </cofactor>
</comment>
<dbReference type="Pfam" id="PF00570">
    <property type="entry name" value="HRDC"/>
    <property type="match status" value="1"/>
</dbReference>
<dbReference type="SUPFAM" id="SSF47819">
    <property type="entry name" value="HRDC-like"/>
    <property type="match status" value="1"/>
</dbReference>
<keyword evidence="4" id="KW-0479">Metal-binding</keyword>
<dbReference type="GO" id="GO:0046872">
    <property type="term" value="F:metal ion binding"/>
    <property type="evidence" value="ECO:0007669"/>
    <property type="project" value="UniProtKB-KW"/>
</dbReference>
<dbReference type="Gene3D" id="1.10.10.10">
    <property type="entry name" value="Winged helix-like DNA-binding domain superfamily/Winged helix DNA-binding domain"/>
    <property type="match status" value="1"/>
</dbReference>
<dbReference type="GO" id="GO:0009432">
    <property type="term" value="P:SOS response"/>
    <property type="evidence" value="ECO:0007669"/>
    <property type="project" value="UniProtKB-UniRule"/>
</dbReference>
<dbReference type="GO" id="GO:0016787">
    <property type="term" value="F:hydrolase activity"/>
    <property type="evidence" value="ECO:0007669"/>
    <property type="project" value="UniProtKB-KW"/>
</dbReference>
<keyword evidence="13" id="KW-0234">DNA repair</keyword>
<dbReference type="NCBIfam" id="TIGR01389">
    <property type="entry name" value="recQ"/>
    <property type="match status" value="1"/>
</dbReference>
<name>A0A839V3T4_9PROT</name>
<dbReference type="Pfam" id="PF00271">
    <property type="entry name" value="Helicase_C"/>
    <property type="match status" value="1"/>
</dbReference>
<evidence type="ECO:0000256" key="10">
    <source>
        <dbReference type="ARBA" id="ARBA00022840"/>
    </source>
</evidence>
<keyword evidence="5" id="KW-0547">Nucleotide-binding</keyword>
<evidence type="ECO:0000256" key="11">
    <source>
        <dbReference type="ARBA" id="ARBA00023125"/>
    </source>
</evidence>
<comment type="cofactor">
    <cofactor evidence="1">
        <name>Mg(2+)</name>
        <dbReference type="ChEBI" id="CHEBI:18420"/>
    </cofactor>
</comment>
<evidence type="ECO:0000256" key="16">
    <source>
        <dbReference type="NCBIfam" id="TIGR01389"/>
    </source>
</evidence>
<evidence type="ECO:0000256" key="9">
    <source>
        <dbReference type="ARBA" id="ARBA00022833"/>
    </source>
</evidence>
<dbReference type="EMBL" id="JACHXV010000006">
    <property type="protein sequence ID" value="MBB3174189.1"/>
    <property type="molecule type" value="Genomic_DNA"/>
</dbReference>
<dbReference type="SMART" id="SM00487">
    <property type="entry name" value="DEXDc"/>
    <property type="match status" value="1"/>
</dbReference>
<dbReference type="Proteomes" id="UP000557688">
    <property type="component" value="Unassembled WGS sequence"/>
</dbReference>
<dbReference type="GO" id="GO:0006281">
    <property type="term" value="P:DNA repair"/>
    <property type="evidence" value="ECO:0007669"/>
    <property type="project" value="UniProtKB-KW"/>
</dbReference>
<dbReference type="Gene3D" id="3.40.50.300">
    <property type="entry name" value="P-loop containing nucleotide triphosphate hydrolases"/>
    <property type="match status" value="2"/>
</dbReference>
<proteinExistence type="inferred from homology"/>
<dbReference type="AlphaFoldDB" id="A0A839V3T4"/>
<dbReference type="NCBIfam" id="TIGR00614">
    <property type="entry name" value="recQ_fam"/>
    <property type="match status" value="1"/>
</dbReference>
<dbReference type="InterPro" id="IPR044876">
    <property type="entry name" value="HRDC_dom_sf"/>
</dbReference>
<dbReference type="SMART" id="SM00490">
    <property type="entry name" value="HELICc"/>
    <property type="match status" value="1"/>
</dbReference>
<dbReference type="Pfam" id="PF16124">
    <property type="entry name" value="RecQ_Zn_bind"/>
    <property type="match status" value="1"/>
</dbReference>
<dbReference type="SMART" id="SM00341">
    <property type="entry name" value="HRDC"/>
    <property type="match status" value="1"/>
</dbReference>
<feature type="domain" description="HRDC" evidence="17">
    <location>
        <begin position="578"/>
        <end position="654"/>
    </location>
</feature>
<dbReference type="CDD" id="cd17920">
    <property type="entry name" value="DEXHc_RecQ"/>
    <property type="match status" value="1"/>
</dbReference>
<dbReference type="Pfam" id="PF00270">
    <property type="entry name" value="DEAD"/>
    <property type="match status" value="1"/>
</dbReference>
<organism evidence="20 21">
    <name type="scientific">Endobacter medicaginis</name>
    <dbReference type="NCBI Taxonomy" id="1181271"/>
    <lineage>
        <taxon>Bacteria</taxon>
        <taxon>Pseudomonadati</taxon>
        <taxon>Pseudomonadota</taxon>
        <taxon>Alphaproteobacteria</taxon>
        <taxon>Acetobacterales</taxon>
        <taxon>Acetobacteraceae</taxon>
        <taxon>Endobacter</taxon>
    </lineage>
</organism>
<dbReference type="FunFam" id="3.40.50.300:FF:000296">
    <property type="entry name" value="ATP-dependent DNA helicase RecQ"/>
    <property type="match status" value="1"/>
</dbReference>
<keyword evidence="6" id="KW-0227">DNA damage</keyword>
<dbReference type="Pfam" id="PF09382">
    <property type="entry name" value="RQC"/>
    <property type="match status" value="1"/>
</dbReference>
<dbReference type="PANTHER" id="PTHR13710:SF105">
    <property type="entry name" value="ATP-DEPENDENT DNA HELICASE Q1"/>
    <property type="match status" value="1"/>
</dbReference>
<dbReference type="GO" id="GO:0043138">
    <property type="term" value="F:3'-5' DNA helicase activity"/>
    <property type="evidence" value="ECO:0007669"/>
    <property type="project" value="UniProtKB-EC"/>
</dbReference>
<comment type="catalytic activity">
    <reaction evidence="15">
        <text>Couples ATP hydrolysis with the unwinding of duplex DNA by translocating in the 3'-5' direction.</text>
        <dbReference type="EC" id="5.6.2.4"/>
    </reaction>
</comment>
<dbReference type="SUPFAM" id="SSF52540">
    <property type="entry name" value="P-loop containing nucleoside triphosphate hydrolases"/>
    <property type="match status" value="1"/>
</dbReference>
<dbReference type="PROSITE" id="PS51194">
    <property type="entry name" value="HELICASE_CTER"/>
    <property type="match status" value="1"/>
</dbReference>
<dbReference type="InterPro" id="IPR014001">
    <property type="entry name" value="Helicase_ATP-bd"/>
</dbReference>
<gene>
    <name evidence="20" type="ORF">FHR90_002025</name>
</gene>
<evidence type="ECO:0000259" key="17">
    <source>
        <dbReference type="PROSITE" id="PS50967"/>
    </source>
</evidence>
<evidence type="ECO:0000256" key="14">
    <source>
        <dbReference type="ARBA" id="ARBA00023235"/>
    </source>
</evidence>
<feature type="domain" description="Helicase C-terminal" evidence="19">
    <location>
        <begin position="265"/>
        <end position="412"/>
    </location>
</feature>
<dbReference type="InterPro" id="IPR018982">
    <property type="entry name" value="RQC_domain"/>
</dbReference>
<keyword evidence="9" id="KW-0862">Zinc</keyword>
<dbReference type="PANTHER" id="PTHR13710">
    <property type="entry name" value="DNA HELICASE RECQ FAMILY MEMBER"/>
    <property type="match status" value="1"/>
</dbReference>
<dbReference type="RefSeq" id="WP_246330171.1">
    <property type="nucleotide sequence ID" value="NZ_JACHXV010000006.1"/>
</dbReference>
<reference evidence="20 21" key="1">
    <citation type="submission" date="2020-08" db="EMBL/GenBank/DDBJ databases">
        <title>Genomic Encyclopedia of Type Strains, Phase III (KMG-III): the genomes of soil and plant-associated and newly described type strains.</title>
        <authorList>
            <person name="Whitman W."/>
        </authorList>
    </citation>
    <scope>NUCLEOTIDE SEQUENCE [LARGE SCALE GENOMIC DNA]</scope>
    <source>
        <strain evidence="20 21">CECT 8088</strain>
    </source>
</reference>
<dbReference type="InterPro" id="IPR036390">
    <property type="entry name" value="WH_DNA-bd_sf"/>
</dbReference>
<evidence type="ECO:0000256" key="12">
    <source>
        <dbReference type="ARBA" id="ARBA00023172"/>
    </source>
</evidence>
<evidence type="ECO:0000256" key="5">
    <source>
        <dbReference type="ARBA" id="ARBA00022741"/>
    </source>
</evidence>
<dbReference type="GO" id="GO:0006310">
    <property type="term" value="P:DNA recombination"/>
    <property type="evidence" value="ECO:0007669"/>
    <property type="project" value="UniProtKB-UniRule"/>
</dbReference>
<dbReference type="InterPro" id="IPR004589">
    <property type="entry name" value="DNA_helicase_ATP-dep_RecQ"/>
</dbReference>
<keyword evidence="8 20" id="KW-0347">Helicase</keyword>
<keyword evidence="12" id="KW-0233">DNA recombination</keyword>
<accession>A0A839V3T4</accession>
<keyword evidence="21" id="KW-1185">Reference proteome</keyword>
<keyword evidence="10" id="KW-0067">ATP-binding</keyword>
<evidence type="ECO:0000256" key="4">
    <source>
        <dbReference type="ARBA" id="ARBA00022723"/>
    </source>
</evidence>
<evidence type="ECO:0000259" key="18">
    <source>
        <dbReference type="PROSITE" id="PS51192"/>
    </source>
</evidence>
<dbReference type="GO" id="GO:0043590">
    <property type="term" value="C:bacterial nucleoid"/>
    <property type="evidence" value="ECO:0007669"/>
    <property type="project" value="TreeGrafter"/>
</dbReference>
<dbReference type="InterPro" id="IPR006293">
    <property type="entry name" value="DNA_helicase_ATP-dep_RecQ_bac"/>
</dbReference>
<dbReference type="InterPro" id="IPR036388">
    <property type="entry name" value="WH-like_DNA-bd_sf"/>
</dbReference>
<evidence type="ECO:0000256" key="6">
    <source>
        <dbReference type="ARBA" id="ARBA00022763"/>
    </source>
</evidence>
<dbReference type="GO" id="GO:0005737">
    <property type="term" value="C:cytoplasm"/>
    <property type="evidence" value="ECO:0007669"/>
    <property type="project" value="TreeGrafter"/>
</dbReference>
<evidence type="ECO:0000313" key="21">
    <source>
        <dbReference type="Proteomes" id="UP000557688"/>
    </source>
</evidence>
<evidence type="ECO:0000256" key="7">
    <source>
        <dbReference type="ARBA" id="ARBA00022801"/>
    </source>
</evidence>
<dbReference type="EC" id="5.6.2.4" evidence="16"/>
<dbReference type="InterPro" id="IPR011545">
    <property type="entry name" value="DEAD/DEAH_box_helicase_dom"/>
</dbReference>
<evidence type="ECO:0000256" key="2">
    <source>
        <dbReference type="ARBA" id="ARBA00001947"/>
    </source>
</evidence>
<comment type="caution">
    <text evidence="20">The sequence shown here is derived from an EMBL/GenBank/DDBJ whole genome shotgun (WGS) entry which is preliminary data.</text>
</comment>
<dbReference type="SUPFAM" id="SSF46785">
    <property type="entry name" value="Winged helix' DNA-binding domain"/>
    <property type="match status" value="1"/>
</dbReference>